<gene>
    <name evidence="2" type="ORF">CDAR_403031</name>
</gene>
<keyword evidence="3" id="KW-1185">Reference proteome</keyword>
<protein>
    <submittedName>
        <fullName evidence="2">Uncharacterized protein</fullName>
    </submittedName>
</protein>
<organism evidence="2 3">
    <name type="scientific">Caerostris darwini</name>
    <dbReference type="NCBI Taxonomy" id="1538125"/>
    <lineage>
        <taxon>Eukaryota</taxon>
        <taxon>Metazoa</taxon>
        <taxon>Ecdysozoa</taxon>
        <taxon>Arthropoda</taxon>
        <taxon>Chelicerata</taxon>
        <taxon>Arachnida</taxon>
        <taxon>Araneae</taxon>
        <taxon>Araneomorphae</taxon>
        <taxon>Entelegynae</taxon>
        <taxon>Araneoidea</taxon>
        <taxon>Araneidae</taxon>
        <taxon>Caerostris</taxon>
    </lineage>
</organism>
<feature type="region of interest" description="Disordered" evidence="1">
    <location>
        <begin position="39"/>
        <end position="66"/>
    </location>
</feature>
<comment type="caution">
    <text evidence="2">The sequence shown here is derived from an EMBL/GenBank/DDBJ whole genome shotgun (WGS) entry which is preliminary data.</text>
</comment>
<sequence length="80" mass="8911">MLRSLKAGNQACCANIFQVLNSFENKRMGFRQRRGIVTGDERAAERSPPLLPHPGGPLFGSRGPTTNDHPNPIYYFITSH</sequence>
<proteinExistence type="predicted"/>
<dbReference type="EMBL" id="BPLQ01015487">
    <property type="protein sequence ID" value="GIY88370.1"/>
    <property type="molecule type" value="Genomic_DNA"/>
</dbReference>
<reference evidence="2 3" key="1">
    <citation type="submission" date="2021-06" db="EMBL/GenBank/DDBJ databases">
        <title>Caerostris darwini draft genome.</title>
        <authorList>
            <person name="Kono N."/>
            <person name="Arakawa K."/>
        </authorList>
    </citation>
    <scope>NUCLEOTIDE SEQUENCE [LARGE SCALE GENOMIC DNA]</scope>
</reference>
<accession>A0AAV4X2G2</accession>
<dbReference type="AlphaFoldDB" id="A0AAV4X2G2"/>
<dbReference type="Proteomes" id="UP001054837">
    <property type="component" value="Unassembled WGS sequence"/>
</dbReference>
<evidence type="ECO:0000313" key="3">
    <source>
        <dbReference type="Proteomes" id="UP001054837"/>
    </source>
</evidence>
<evidence type="ECO:0000256" key="1">
    <source>
        <dbReference type="SAM" id="MobiDB-lite"/>
    </source>
</evidence>
<evidence type="ECO:0000313" key="2">
    <source>
        <dbReference type="EMBL" id="GIY88370.1"/>
    </source>
</evidence>
<name>A0AAV4X2G2_9ARAC</name>